<accession>A0A1G4IYU6</accession>
<evidence type="ECO:0000256" key="5">
    <source>
        <dbReference type="ARBA" id="ARBA00023242"/>
    </source>
</evidence>
<keyword evidence="5" id="KW-0539">Nucleus</keyword>
<reference evidence="11" key="1">
    <citation type="submission" date="2016-03" db="EMBL/GenBank/DDBJ databases">
        <authorList>
            <person name="Devillers H."/>
        </authorList>
    </citation>
    <scope>NUCLEOTIDE SEQUENCE [LARGE SCALE GENOMIC DNA]</scope>
</reference>
<feature type="compositionally biased region" description="Acidic residues" evidence="6">
    <location>
        <begin position="285"/>
        <end position="294"/>
    </location>
</feature>
<feature type="region of interest" description="Disordered" evidence="6">
    <location>
        <begin position="274"/>
        <end position="294"/>
    </location>
</feature>
<dbReference type="EMBL" id="LT598459">
    <property type="protein sequence ID" value="SCU82397.1"/>
    <property type="molecule type" value="Genomic_DNA"/>
</dbReference>
<dbReference type="CDD" id="cd16169">
    <property type="entry name" value="Tau138_eWH"/>
    <property type="match status" value="1"/>
</dbReference>
<feature type="domain" description="Transcription factor tau 138 kDa subunit extended winged helix" evidence="9">
    <location>
        <begin position="557"/>
        <end position="647"/>
    </location>
</feature>
<dbReference type="Proteomes" id="UP000190274">
    <property type="component" value="Chromosome C"/>
</dbReference>
<feature type="domain" description="B-block binding subunit of TFIIIC" evidence="7">
    <location>
        <begin position="107"/>
        <end position="171"/>
    </location>
</feature>
<dbReference type="OrthoDB" id="68020at2759"/>
<name>A0A1G4IYU6_9SACH</name>
<dbReference type="GO" id="GO:0042791">
    <property type="term" value="P:5S class rRNA transcription by RNA polymerase III"/>
    <property type="evidence" value="ECO:0007669"/>
    <property type="project" value="EnsemblFungi"/>
</dbReference>
<dbReference type="GO" id="GO:0005634">
    <property type="term" value="C:nucleus"/>
    <property type="evidence" value="ECO:0007669"/>
    <property type="project" value="UniProtKB-SubCell"/>
</dbReference>
<evidence type="ECO:0000256" key="6">
    <source>
        <dbReference type="SAM" id="MobiDB-lite"/>
    </source>
</evidence>
<dbReference type="STRING" id="1266660.A0A1G4IYU6"/>
<sequence length="1165" mass="132009">MTILTPDELIEKLCEEIAYSGGRILLTKFWDLVSEEVDNLDNRLKIFILRCFHVHRDTSLTRAGKLLEATNYDELTEGCEDVYCSITEDMLYTFLTGYCKRECSIGGLAFELLIEIAKSKQAGINTMDLARKTSQDPRSITGRIKKLGNLVVGVQTIYKGHVVKHLRLSKFGVQIASDSNYSSMKDNLKSIVEVVKSSKNGVRQLIDLKRELKFDKDKRLSKSFIAAISSLVTGGYLKKVLVVSPSSPSMKIRCVKYLKDYQPELKQGNDFEEETDLEEGHEGGENNDAEEAEGGEELELLGNDNATQLLQGKNLVIEDETNFDRKLFLLNRFHPLQNQTYALVDKRGIEGLSSMQAVSILTGNDYKRSFTKCSEYYIDTIGKENKSDREFGLVKVYDFEGKRKFHRLFTKRHFNTLVSGENMREETDFPLIKVQKNTLRVLSDKAYSPLSNTLRFIENDHGGLFFWNGELKAPANENAVPRGRKRKGQAELIGRGAQEDSKKMKPSHTESILTLITDEQKKLKDETTENIEVSVSDAGQDDKANIAISIDGLSANSLKSLQRQRAILEVLTKSGGVSLFRDQFFEDVKKLMGSKTTLDKKTIKGDLNLLRASNKIGFQIDRLRSRKVLFLPHIPQETISKFLLNEKESKKSYFKDVIHNADIYFFDESQRERFLRGGGSAERIKNFEKKTSNGRRGPALRKAPKGPDKDNAEETITLTDSAAERQSLIDNTMAQYSKEDSSGYRRYNVGTKVGVRVLVMAVIITEIVNGEVVWDLITKLFPSNSLSNLEKQWTTRRIKMGHGGWKALKMKWRKILVEAMKEEQLTMRDVETLDLPKLIRIWESADQKPPETEFKLLRNHEDNVKKFTLIREPRNVPHPATVETASMVQRESNLLRKCYMYRAGQECLSVKKEDQIRTAVRSALLERGTGGFNDISALQAFEKGDIEKTVLDMAKEKQISFLNPSKLQLTDGLHEMLVKKGDFESMEKAAEYHAQLSNIFEGRRGLVIKEELTNQAALVIIELLHSASIAMAGVPILSEEHPMHYTTRRYGFGALIPPLIVFQDKSSNKRLTQSIPIPMGRPYSRLWINSGGKVRPQVWKQVVALILLEICFNPGISAGRLSLHCAQLLAPAEVEEIVIWCTNSRYVSKLEFGGLLVNSTWFLAL</sequence>
<dbReference type="GO" id="GO:0000127">
    <property type="term" value="C:transcription factor TFIIIC complex"/>
    <property type="evidence" value="ECO:0007669"/>
    <property type="project" value="EnsemblFungi"/>
</dbReference>
<feature type="region of interest" description="Disordered" evidence="6">
    <location>
        <begin position="691"/>
        <end position="712"/>
    </location>
</feature>
<evidence type="ECO:0000313" key="11">
    <source>
        <dbReference type="Proteomes" id="UP000190274"/>
    </source>
</evidence>
<evidence type="ECO:0000259" key="7">
    <source>
        <dbReference type="Pfam" id="PF04182"/>
    </source>
</evidence>
<dbReference type="Pfam" id="PF20222">
    <property type="entry name" value="DUF6581"/>
    <property type="match status" value="1"/>
</dbReference>
<evidence type="ECO:0000259" key="8">
    <source>
        <dbReference type="Pfam" id="PF20222"/>
    </source>
</evidence>
<evidence type="ECO:0000256" key="1">
    <source>
        <dbReference type="ARBA" id="ARBA00004123"/>
    </source>
</evidence>
<dbReference type="GO" id="GO:0001002">
    <property type="term" value="F:RNA polymerase III type 1 promoter sequence-specific DNA binding"/>
    <property type="evidence" value="ECO:0007669"/>
    <property type="project" value="EnsemblFungi"/>
</dbReference>
<dbReference type="InterPro" id="IPR044210">
    <property type="entry name" value="Tfc3-like"/>
</dbReference>
<dbReference type="InterPro" id="IPR046488">
    <property type="entry name" value="Sfc3/Tfc3_C"/>
</dbReference>
<protein>
    <submittedName>
        <fullName evidence="10">LADA_0C04962g1_1</fullName>
    </submittedName>
</protein>
<evidence type="ECO:0000313" key="10">
    <source>
        <dbReference type="EMBL" id="SCU82397.1"/>
    </source>
</evidence>
<feature type="domain" description="Transcription factor tau subunit sfc3/Tfc3 C-terminal" evidence="8">
    <location>
        <begin position="747"/>
        <end position="1121"/>
    </location>
</feature>
<gene>
    <name evidence="10" type="ORF">LADA_0C04962G</name>
</gene>
<evidence type="ECO:0000256" key="3">
    <source>
        <dbReference type="ARBA" id="ARBA00023125"/>
    </source>
</evidence>
<dbReference type="GO" id="GO:0071168">
    <property type="term" value="P:protein localization to chromatin"/>
    <property type="evidence" value="ECO:0007669"/>
    <property type="project" value="EnsemblFungi"/>
</dbReference>
<dbReference type="Pfam" id="PF04182">
    <property type="entry name" value="B-block_TFIIIC"/>
    <property type="match status" value="1"/>
</dbReference>
<keyword evidence="4" id="KW-0804">Transcription</keyword>
<comment type="subcellular location">
    <subcellularLocation>
        <location evidence="1">Nucleus</location>
    </subcellularLocation>
</comment>
<dbReference type="InterPro" id="IPR035625">
    <property type="entry name" value="Tfc3-like_eWH"/>
</dbReference>
<evidence type="ECO:0000256" key="4">
    <source>
        <dbReference type="ARBA" id="ARBA00023163"/>
    </source>
</evidence>
<dbReference type="InterPro" id="IPR049543">
    <property type="entry name" value="WHD_TFC3"/>
</dbReference>
<dbReference type="GO" id="GO:0001003">
    <property type="term" value="F:RNA polymerase III type 2 promoter sequence-specific DNA binding"/>
    <property type="evidence" value="ECO:0007669"/>
    <property type="project" value="EnsemblFungi"/>
</dbReference>
<dbReference type="Pfam" id="PF21552">
    <property type="entry name" value="WHD_TFC3"/>
    <property type="match status" value="1"/>
</dbReference>
<dbReference type="InterPro" id="IPR007309">
    <property type="entry name" value="TFIIIC_Bblock-bd"/>
</dbReference>
<keyword evidence="3" id="KW-0238">DNA-binding</keyword>
<dbReference type="PANTHER" id="PTHR15180">
    <property type="entry name" value="GENERAL TRANSCRIPTION FACTOR 3C POLYPEPTIDE 1"/>
    <property type="match status" value="1"/>
</dbReference>
<keyword evidence="11" id="KW-1185">Reference proteome</keyword>
<organism evidence="10 11">
    <name type="scientific">Lachancea dasiensis</name>
    <dbReference type="NCBI Taxonomy" id="1072105"/>
    <lineage>
        <taxon>Eukaryota</taxon>
        <taxon>Fungi</taxon>
        <taxon>Dikarya</taxon>
        <taxon>Ascomycota</taxon>
        <taxon>Saccharomycotina</taxon>
        <taxon>Saccharomycetes</taxon>
        <taxon>Saccharomycetales</taxon>
        <taxon>Saccharomycetaceae</taxon>
        <taxon>Lachancea</taxon>
    </lineage>
</organism>
<proteinExistence type="predicted"/>
<dbReference type="PANTHER" id="PTHR15180:SF1">
    <property type="entry name" value="GENERAL TRANSCRIPTION FACTOR 3C POLYPEPTIDE 1"/>
    <property type="match status" value="1"/>
</dbReference>
<evidence type="ECO:0000256" key="2">
    <source>
        <dbReference type="ARBA" id="ARBA00022553"/>
    </source>
</evidence>
<keyword evidence="2" id="KW-0597">Phosphoprotein</keyword>
<dbReference type="GO" id="GO:0008301">
    <property type="term" value="F:DNA binding, bending"/>
    <property type="evidence" value="ECO:0007669"/>
    <property type="project" value="EnsemblFungi"/>
</dbReference>
<feature type="region of interest" description="Disordered" evidence="6">
    <location>
        <begin position="480"/>
        <end position="508"/>
    </location>
</feature>
<evidence type="ECO:0000259" key="9">
    <source>
        <dbReference type="Pfam" id="PF21552"/>
    </source>
</evidence>
<dbReference type="AlphaFoldDB" id="A0A1G4IYU6"/>
<dbReference type="GO" id="GO:0006384">
    <property type="term" value="P:transcription initiation at RNA polymerase III promoter"/>
    <property type="evidence" value="ECO:0007669"/>
    <property type="project" value="InterPro"/>
</dbReference>